<feature type="domain" description="Aminotransferase-like plant mobile" evidence="1">
    <location>
        <begin position="91"/>
        <end position="453"/>
    </location>
</feature>
<accession>A0A396IN83</accession>
<dbReference type="PANTHER" id="PTHR46033:SF67">
    <property type="entry name" value="AMINOTRANSFERASE-LIKE, PLANT MOBILE DOMAIN FAMILY PROTEIN"/>
    <property type="match status" value="1"/>
</dbReference>
<evidence type="ECO:0000259" key="1">
    <source>
        <dbReference type="Pfam" id="PF10536"/>
    </source>
</evidence>
<sequence>MEDTMMEVREDFMLSPAGDSHPQLRTAHFLKPISNSIEEQPPFKFNPSSFLNPNDNPLKINFRGWHITQTKWVSWVHKLKQNYESVWKKVGIFDAIMATKCYLNKNQNLLVGVVEKWCPNTNTFVFSFGEATITLEDIMVLGGYPVLGDPVFTSLHDQEMKEIEEKLIIARQQLTNAKHGGVASTSYWMDIFIDKGSEIEHEAFLATWLSLFVFPHKNYLVKSSLFPIAVYLARGNRIALAPAVLASLYKDLTLFKKTITDLSKCHVGGDRFPLEITLKSPFYLVQIWVWERFKNLQPQPQTMLTNHGDPLLFRWHKVQALKIDNVRLALDSAMDDFLWRPYARYAHNYGMFYPNDGIWVLFEKDSDKEILSFVTCLRVSELIGFESIEQYLPHRVSLQFGMDQDVPSYVPRLNDTKDIAWQNYCRPVHDKRLYFPPRLFEADVTVRYAKWWKHSVLGCNDFVKKVVRRKRSASSRKQRHCVGKANRSGNDVGFPLGFPFNAVEKTRKVDDFYADVPCVDFVADVEVCKPVLKECKRGRKVNESNHLLNECCSTPSADYEKIIPVKGPVSKENIEVSIGVLEDGFKDANESKKERICSDRVCLSETQGESRSNGIRNKVSLPNSELGDFISSNVDRQIAGCGDEDEIKNPFCDGNDVHDISGEGVDPFRVYIEFDLENRIEKFDKVLSKLKEARFGQKVEIV</sequence>
<evidence type="ECO:0000313" key="2">
    <source>
        <dbReference type="EMBL" id="RHN67032.1"/>
    </source>
</evidence>
<dbReference type="PANTHER" id="PTHR46033">
    <property type="entry name" value="PROTEIN MAIN-LIKE 2"/>
    <property type="match status" value="1"/>
</dbReference>
<dbReference type="EMBL" id="PSQE01000003">
    <property type="protein sequence ID" value="RHN67032.1"/>
    <property type="molecule type" value="Genomic_DNA"/>
</dbReference>
<dbReference type="OrthoDB" id="1572276at2759"/>
<dbReference type="InterPro" id="IPR019557">
    <property type="entry name" value="AminoTfrase-like_pln_mobile"/>
</dbReference>
<keyword evidence="2" id="KW-0378">Hydrolase</keyword>
<dbReference type="Gramene" id="rna15163">
    <property type="protein sequence ID" value="RHN67032.1"/>
    <property type="gene ID" value="gene15163"/>
</dbReference>
<gene>
    <name evidence="2" type="ORF">MtrunA17_Chr3g0098261</name>
</gene>
<dbReference type="AlphaFoldDB" id="A0A396IN83"/>
<reference evidence="3" key="1">
    <citation type="journal article" date="2018" name="Nat. Plants">
        <title>Whole-genome landscape of Medicago truncatula symbiotic genes.</title>
        <authorList>
            <person name="Pecrix Y."/>
            <person name="Staton S.E."/>
            <person name="Sallet E."/>
            <person name="Lelandais-Briere C."/>
            <person name="Moreau S."/>
            <person name="Carrere S."/>
            <person name="Blein T."/>
            <person name="Jardinaud M.F."/>
            <person name="Latrasse D."/>
            <person name="Zouine M."/>
            <person name="Zahm M."/>
            <person name="Kreplak J."/>
            <person name="Mayjonade B."/>
            <person name="Satge C."/>
            <person name="Perez M."/>
            <person name="Cauet S."/>
            <person name="Marande W."/>
            <person name="Chantry-Darmon C."/>
            <person name="Lopez-Roques C."/>
            <person name="Bouchez O."/>
            <person name="Berard A."/>
            <person name="Debelle F."/>
            <person name="Munos S."/>
            <person name="Bendahmane A."/>
            <person name="Berges H."/>
            <person name="Niebel A."/>
            <person name="Buitink J."/>
            <person name="Frugier F."/>
            <person name="Benhamed M."/>
            <person name="Crespi M."/>
            <person name="Gouzy J."/>
            <person name="Gamas P."/>
        </authorList>
    </citation>
    <scope>NUCLEOTIDE SEQUENCE [LARGE SCALE GENOMIC DNA]</scope>
    <source>
        <strain evidence="3">cv. Jemalong A17</strain>
    </source>
</reference>
<proteinExistence type="predicted"/>
<protein>
    <recommendedName>
        <fullName evidence="1">Aminotransferase-like plant mobile domain-containing protein</fullName>
    </recommendedName>
</protein>
<dbReference type="InterPro" id="IPR044824">
    <property type="entry name" value="MAIN-like"/>
</dbReference>
<dbReference type="Proteomes" id="UP000265566">
    <property type="component" value="Chromosome 3"/>
</dbReference>
<dbReference type="GO" id="GO:0010073">
    <property type="term" value="P:meristem maintenance"/>
    <property type="evidence" value="ECO:0007669"/>
    <property type="project" value="InterPro"/>
</dbReference>
<comment type="caution">
    <text evidence="2">The sequence shown here is derived from an EMBL/GenBank/DDBJ whole genome shotgun (WGS) entry which is preliminary data.</text>
</comment>
<name>A0A396IN83_MEDTR</name>
<dbReference type="GO" id="GO:0016787">
    <property type="term" value="F:hydrolase activity"/>
    <property type="evidence" value="ECO:0007669"/>
    <property type="project" value="UniProtKB-KW"/>
</dbReference>
<organism evidence="2 3">
    <name type="scientific">Medicago truncatula</name>
    <name type="common">Barrel medic</name>
    <name type="synonym">Medicago tribuloides</name>
    <dbReference type="NCBI Taxonomy" id="3880"/>
    <lineage>
        <taxon>Eukaryota</taxon>
        <taxon>Viridiplantae</taxon>
        <taxon>Streptophyta</taxon>
        <taxon>Embryophyta</taxon>
        <taxon>Tracheophyta</taxon>
        <taxon>Spermatophyta</taxon>
        <taxon>Magnoliopsida</taxon>
        <taxon>eudicotyledons</taxon>
        <taxon>Gunneridae</taxon>
        <taxon>Pentapetalae</taxon>
        <taxon>rosids</taxon>
        <taxon>fabids</taxon>
        <taxon>Fabales</taxon>
        <taxon>Fabaceae</taxon>
        <taxon>Papilionoideae</taxon>
        <taxon>50 kb inversion clade</taxon>
        <taxon>NPAAA clade</taxon>
        <taxon>Hologalegina</taxon>
        <taxon>IRL clade</taxon>
        <taxon>Trifolieae</taxon>
        <taxon>Medicago</taxon>
    </lineage>
</organism>
<evidence type="ECO:0000313" key="3">
    <source>
        <dbReference type="Proteomes" id="UP000265566"/>
    </source>
</evidence>
<dbReference type="Pfam" id="PF10536">
    <property type="entry name" value="PMD"/>
    <property type="match status" value="1"/>
</dbReference>